<organism evidence="14 15">
    <name type="scientific">Acidithiobacillus ferridurans</name>
    <dbReference type="NCBI Taxonomy" id="1232575"/>
    <lineage>
        <taxon>Bacteria</taxon>
        <taxon>Pseudomonadati</taxon>
        <taxon>Pseudomonadota</taxon>
        <taxon>Acidithiobacillia</taxon>
        <taxon>Acidithiobacillales</taxon>
        <taxon>Acidithiobacillaceae</taxon>
        <taxon>Acidithiobacillus</taxon>
    </lineage>
</organism>
<dbReference type="SMART" id="SM00437">
    <property type="entry name" value="TOP1Ac"/>
    <property type="match status" value="1"/>
</dbReference>
<comment type="similarity">
    <text evidence="2">Belongs to the type IA topoisomerase family.</text>
</comment>
<dbReference type="Pfam" id="PF01751">
    <property type="entry name" value="Toprim"/>
    <property type="match status" value="1"/>
</dbReference>
<keyword evidence="6" id="KW-0238">DNA-binding</keyword>
<dbReference type="KEGG" id="afj:AFERRID_27100"/>
<dbReference type="InterPro" id="IPR013826">
    <property type="entry name" value="Topo_IA_cen_sub3"/>
</dbReference>
<dbReference type="AlphaFoldDB" id="A0A2Z6ILQ7"/>
<sequence length="682" mass="74767">MKLYIAEKPSLGKGIAEYLPGSKSKGNGFIQCGSDIAVTWCFGHIFEQEEPDFYTPDDVPKTPKGKKKWRVEDLPIFPVQWKKKAKDDAKAQIKVIRDLLKKASSVVNAGDPDREGQLLVDEVLEELHWKGPTQRIWLAALDEQSVRKALANLKDNQDYQNLRNSAEARARADWLMGMNLTRAFTLRNSGAGVVSVGRVQTPTLALVVARDEKIEHFKPKDYYVPRINTGFWATWELREDFEGVDAEGYLTDRKAADRLAAQAKTEGKAMVKEFTSAEKQQAAPLGFSLAELQKVCSAKLGMSAQNVLDAAQALYEEHKAATYPRTDCRYLPEEQHGDAKQVLYGLAKAGFADLVKAAESSRKSAIWNTGKVTAHHAIIPTGSMQGSMSPMVAKVYEIIVRAYLAQFYPPYVYRAIKALLTCSGDNWKATAKIPVSAGWKAVYGMTEEDGDDAPAQPIPNLKNGQVLTVQDSDVQAKQTTPPPRFTDGSLIEAMSNIHKVVEDEAAKAKLKETSGLGTEATRASIIETLLCRGFLERKGKQVLSTQTGRALVRALPKDLTDPVLTARWEDALSSVSDGRLSLQQFEDAQRKFVARMIDAAKVAAVAVGQANPTTGTRGKGAAGKGKARGTTKAGPPCPACKKPTVTLATKKGSAFFKCEGCQSCWWPDKQDDKKLGTKWEAR</sequence>
<dbReference type="GO" id="GO:0006281">
    <property type="term" value="P:DNA repair"/>
    <property type="evidence" value="ECO:0007669"/>
    <property type="project" value="TreeGrafter"/>
</dbReference>
<dbReference type="SMART" id="SM00493">
    <property type="entry name" value="TOPRIM"/>
    <property type="match status" value="1"/>
</dbReference>
<dbReference type="Gene3D" id="1.10.460.10">
    <property type="entry name" value="Topoisomerase I, domain 2"/>
    <property type="match status" value="1"/>
</dbReference>
<dbReference type="PANTHER" id="PTHR11390">
    <property type="entry name" value="PROKARYOTIC DNA TOPOISOMERASE"/>
    <property type="match status" value="1"/>
</dbReference>
<dbReference type="GO" id="GO:0046872">
    <property type="term" value="F:metal ion binding"/>
    <property type="evidence" value="ECO:0007669"/>
    <property type="project" value="UniProtKB-KW"/>
</dbReference>
<dbReference type="GO" id="GO:0043597">
    <property type="term" value="C:cytoplasmic replication fork"/>
    <property type="evidence" value="ECO:0007669"/>
    <property type="project" value="TreeGrafter"/>
</dbReference>
<keyword evidence="4" id="KW-0479">Metal-binding</keyword>
<evidence type="ECO:0000256" key="9">
    <source>
        <dbReference type="ARBA" id="ARBA00031985"/>
    </source>
</evidence>
<dbReference type="Gene3D" id="1.10.290.10">
    <property type="entry name" value="Topoisomerase I, domain 4"/>
    <property type="match status" value="1"/>
</dbReference>
<gene>
    <name evidence="14" type="ORF">AFERRID_27100</name>
</gene>
<feature type="domain" description="Topo IA-type catalytic" evidence="13">
    <location>
        <begin position="159"/>
        <end position="597"/>
    </location>
</feature>
<dbReference type="Proteomes" id="UP000280188">
    <property type="component" value="Chromosome"/>
</dbReference>
<dbReference type="InterPro" id="IPR006171">
    <property type="entry name" value="TOPRIM_dom"/>
</dbReference>
<dbReference type="PROSITE" id="PS50880">
    <property type="entry name" value="TOPRIM"/>
    <property type="match status" value="1"/>
</dbReference>
<dbReference type="PANTHER" id="PTHR11390:SF21">
    <property type="entry name" value="DNA TOPOISOMERASE 3-ALPHA"/>
    <property type="match status" value="1"/>
</dbReference>
<evidence type="ECO:0000313" key="14">
    <source>
        <dbReference type="EMBL" id="BBF66492.1"/>
    </source>
</evidence>
<dbReference type="SUPFAM" id="SSF56712">
    <property type="entry name" value="Prokaryotic type I DNA topoisomerase"/>
    <property type="match status" value="1"/>
</dbReference>
<evidence type="ECO:0000256" key="1">
    <source>
        <dbReference type="ARBA" id="ARBA00000213"/>
    </source>
</evidence>
<dbReference type="Pfam" id="PF01131">
    <property type="entry name" value="Topoisom_bac"/>
    <property type="match status" value="1"/>
</dbReference>
<dbReference type="InterPro" id="IPR005738">
    <property type="entry name" value="TopoIII"/>
</dbReference>
<dbReference type="InterPro" id="IPR023405">
    <property type="entry name" value="Topo_IA_core_domain"/>
</dbReference>
<accession>A0A2Z6ILQ7</accession>
<dbReference type="CDD" id="cd00186">
    <property type="entry name" value="TOP1Ac"/>
    <property type="match status" value="1"/>
</dbReference>
<protein>
    <recommendedName>
        <fullName evidence="3">DNA topoisomerase</fullName>
        <ecNumber evidence="3">5.6.2.1</ecNumber>
    </recommendedName>
    <alternativeName>
        <fullName evidence="11">Omega-protein</fullName>
    </alternativeName>
    <alternativeName>
        <fullName evidence="10">Relaxing enzyme</fullName>
    </alternativeName>
    <alternativeName>
        <fullName evidence="8">Swivelase</fullName>
    </alternativeName>
    <alternativeName>
        <fullName evidence="9">Untwisting enzyme</fullName>
    </alternativeName>
</protein>
<evidence type="ECO:0000256" key="6">
    <source>
        <dbReference type="ARBA" id="ARBA00023125"/>
    </source>
</evidence>
<keyword evidence="15" id="KW-1185">Reference proteome</keyword>
<dbReference type="Gene3D" id="3.40.50.140">
    <property type="match status" value="1"/>
</dbReference>
<dbReference type="EMBL" id="AP018795">
    <property type="protein sequence ID" value="BBF66492.1"/>
    <property type="molecule type" value="Genomic_DNA"/>
</dbReference>
<evidence type="ECO:0000256" key="10">
    <source>
        <dbReference type="ARBA" id="ARBA00032235"/>
    </source>
</evidence>
<dbReference type="InterPro" id="IPR003601">
    <property type="entry name" value="Topo_IA_2"/>
</dbReference>
<evidence type="ECO:0000256" key="4">
    <source>
        <dbReference type="ARBA" id="ARBA00022723"/>
    </source>
</evidence>
<keyword evidence="5" id="KW-0799">Topoisomerase</keyword>
<evidence type="ECO:0000256" key="5">
    <source>
        <dbReference type="ARBA" id="ARBA00023029"/>
    </source>
</evidence>
<dbReference type="CDD" id="cd03362">
    <property type="entry name" value="TOPRIM_TopoIA_TopoIII"/>
    <property type="match status" value="1"/>
</dbReference>
<dbReference type="InterPro" id="IPR013825">
    <property type="entry name" value="Topo_IA_cen_sub2"/>
</dbReference>
<evidence type="ECO:0000256" key="2">
    <source>
        <dbReference type="ARBA" id="ARBA00009446"/>
    </source>
</evidence>
<keyword evidence="7 14" id="KW-0413">Isomerase</keyword>
<dbReference type="PRINTS" id="PR00417">
    <property type="entry name" value="PRTPISMRASEI"/>
</dbReference>
<reference evidence="14 15" key="1">
    <citation type="journal article" date="2018" name="Microbiol. Resour. Announc.">
        <title>Complete Genome Sequence of Acidithiobacillus ferridurans JCM 18981.</title>
        <authorList>
            <person name="Miyauchi T."/>
            <person name="Kouzuma A."/>
            <person name="Abe T."/>
            <person name="Watanabe K."/>
        </authorList>
    </citation>
    <scope>NUCLEOTIDE SEQUENCE [LARGE SCALE GENOMIC DNA]</scope>
    <source>
        <strain evidence="15">ATCC 33020 / DSM 29468 / JCM 18981 / 11Fe</strain>
    </source>
</reference>
<evidence type="ECO:0000256" key="11">
    <source>
        <dbReference type="ARBA" id="ARBA00032877"/>
    </source>
</evidence>
<evidence type="ECO:0000256" key="8">
    <source>
        <dbReference type="ARBA" id="ARBA00030003"/>
    </source>
</evidence>
<dbReference type="Gene3D" id="2.70.20.10">
    <property type="entry name" value="Topoisomerase I, domain 3"/>
    <property type="match status" value="1"/>
</dbReference>
<evidence type="ECO:0000259" key="12">
    <source>
        <dbReference type="PROSITE" id="PS50880"/>
    </source>
</evidence>
<dbReference type="InterPro" id="IPR000380">
    <property type="entry name" value="Topo_IA"/>
</dbReference>
<dbReference type="InterPro" id="IPR034144">
    <property type="entry name" value="TOPRIM_TopoIII"/>
</dbReference>
<dbReference type="SMART" id="SM00436">
    <property type="entry name" value="TOP1Bc"/>
    <property type="match status" value="1"/>
</dbReference>
<dbReference type="NCBIfam" id="NF005829">
    <property type="entry name" value="PRK07726.1"/>
    <property type="match status" value="1"/>
</dbReference>
<dbReference type="PROSITE" id="PS52039">
    <property type="entry name" value="TOPO_IA_2"/>
    <property type="match status" value="1"/>
</dbReference>
<evidence type="ECO:0000313" key="15">
    <source>
        <dbReference type="Proteomes" id="UP000280188"/>
    </source>
</evidence>
<dbReference type="InterPro" id="IPR003602">
    <property type="entry name" value="Topo_IA_DNA-bd_dom"/>
</dbReference>
<dbReference type="GO" id="GO:0003677">
    <property type="term" value="F:DNA binding"/>
    <property type="evidence" value="ECO:0007669"/>
    <property type="project" value="UniProtKB-KW"/>
</dbReference>
<comment type="catalytic activity">
    <reaction evidence="1">
        <text>ATP-independent breakage of single-stranded DNA, followed by passage and rejoining.</text>
        <dbReference type="EC" id="5.6.2.1"/>
    </reaction>
</comment>
<dbReference type="InterPro" id="IPR013497">
    <property type="entry name" value="Topo_IA_cen"/>
</dbReference>
<dbReference type="NCBIfam" id="TIGR01056">
    <property type="entry name" value="topB"/>
    <property type="match status" value="1"/>
</dbReference>
<name>A0A2Z6ILQ7_ACIFI</name>
<dbReference type="RefSeq" id="WP_126605473.1">
    <property type="nucleotide sequence ID" value="NZ_AP018795.1"/>
</dbReference>
<dbReference type="GO" id="GO:0006310">
    <property type="term" value="P:DNA recombination"/>
    <property type="evidence" value="ECO:0007669"/>
    <property type="project" value="TreeGrafter"/>
</dbReference>
<dbReference type="GO" id="GO:0006265">
    <property type="term" value="P:DNA topological change"/>
    <property type="evidence" value="ECO:0007669"/>
    <property type="project" value="InterPro"/>
</dbReference>
<dbReference type="InterPro" id="IPR013824">
    <property type="entry name" value="Topo_IA_cen_sub1"/>
</dbReference>
<evidence type="ECO:0000256" key="3">
    <source>
        <dbReference type="ARBA" id="ARBA00012891"/>
    </source>
</evidence>
<feature type="domain" description="Toprim" evidence="12">
    <location>
        <begin position="1"/>
        <end position="142"/>
    </location>
</feature>
<dbReference type="GO" id="GO:0003917">
    <property type="term" value="F:DNA topoisomerase type I (single strand cut, ATP-independent) activity"/>
    <property type="evidence" value="ECO:0007669"/>
    <property type="project" value="UniProtKB-EC"/>
</dbReference>
<evidence type="ECO:0000259" key="13">
    <source>
        <dbReference type="PROSITE" id="PS52039"/>
    </source>
</evidence>
<evidence type="ECO:0000256" key="7">
    <source>
        <dbReference type="ARBA" id="ARBA00023235"/>
    </source>
</evidence>
<dbReference type="EC" id="5.6.2.1" evidence="3"/>
<proteinExistence type="inferred from homology"/>